<proteinExistence type="predicted"/>
<dbReference type="AlphaFoldDB" id="A0A5B0VTD0"/>
<organism evidence="1 2">
    <name type="scientific">Rhizobium tropici</name>
    <dbReference type="NCBI Taxonomy" id="398"/>
    <lineage>
        <taxon>Bacteria</taxon>
        <taxon>Pseudomonadati</taxon>
        <taxon>Pseudomonadota</taxon>
        <taxon>Alphaproteobacteria</taxon>
        <taxon>Hyphomicrobiales</taxon>
        <taxon>Rhizobiaceae</taxon>
        <taxon>Rhizobium/Agrobacterium group</taxon>
        <taxon>Rhizobium</taxon>
    </lineage>
</organism>
<sequence length="242" mass="26718">MQPADFLLFDTDTIHGYNPQYRDTGAGVRFDAFEMHAVHPRPTRFHFEQVPGTTLLDHQGHIIPQNNYGPRLLAIATQIDNDLRGAHGPYNLTNANARLIHHFPTLNFQTVTTYIQNRLMTAGGAAATIFVDPAGNDVEERLGGYFSVINWNPVNICRAPSDNHRNNYPGNGPDNVVALKLLTDQLNAGITLDANYEAFLRANIVNLLGNIDDFIAACNASLANTPVGFYKFNWGNVLAPAF</sequence>
<evidence type="ECO:0000313" key="1">
    <source>
        <dbReference type="EMBL" id="KAA1176999.1"/>
    </source>
</evidence>
<name>A0A5B0VTD0_RHITR</name>
<reference evidence="1 2" key="1">
    <citation type="submission" date="2019-07" db="EMBL/GenBank/DDBJ databases">
        <title>The Draft Genome Sequence of Rhizobium tropici SARCC-755 Associated with Superior Nodulation on Pigeonpea (Cajanus cajan (L.) Millsp.).</title>
        <authorList>
            <person name="Bopape F.L."/>
            <person name="Hassen A.I."/>
            <person name="Swanevelder Z.H."/>
            <person name="Gwata E.T."/>
        </authorList>
    </citation>
    <scope>NUCLEOTIDE SEQUENCE [LARGE SCALE GENOMIC DNA]</scope>
    <source>
        <strain evidence="1 2">SARCC-755</strain>
    </source>
</reference>
<accession>A0A5B0VTD0</accession>
<dbReference type="EMBL" id="VNIP01000014">
    <property type="protein sequence ID" value="KAA1176999.1"/>
    <property type="molecule type" value="Genomic_DNA"/>
</dbReference>
<dbReference type="OrthoDB" id="1236371at2"/>
<dbReference type="RefSeq" id="WP_149637454.1">
    <property type="nucleotide sequence ID" value="NZ_VNIP01000014.1"/>
</dbReference>
<dbReference type="Proteomes" id="UP000323608">
    <property type="component" value="Unassembled WGS sequence"/>
</dbReference>
<comment type="caution">
    <text evidence="1">The sequence shown here is derived from an EMBL/GenBank/DDBJ whole genome shotgun (WGS) entry which is preliminary data.</text>
</comment>
<protein>
    <submittedName>
        <fullName evidence="1">Uncharacterized protein</fullName>
    </submittedName>
</protein>
<gene>
    <name evidence="1" type="ORF">FP026_25905</name>
</gene>
<evidence type="ECO:0000313" key="2">
    <source>
        <dbReference type="Proteomes" id="UP000323608"/>
    </source>
</evidence>